<reference evidence="1" key="1">
    <citation type="journal article" date="2014" name="Front. Microbiol.">
        <title>High frequency of phylogenetically diverse reductive dehalogenase-homologous genes in deep subseafloor sedimentary metagenomes.</title>
        <authorList>
            <person name="Kawai M."/>
            <person name="Futagami T."/>
            <person name="Toyoda A."/>
            <person name="Takaki Y."/>
            <person name="Nishi S."/>
            <person name="Hori S."/>
            <person name="Arai W."/>
            <person name="Tsubouchi T."/>
            <person name="Morono Y."/>
            <person name="Uchiyama I."/>
            <person name="Ito T."/>
            <person name="Fujiyama A."/>
            <person name="Inagaki F."/>
            <person name="Takami H."/>
        </authorList>
    </citation>
    <scope>NUCLEOTIDE SEQUENCE</scope>
    <source>
        <strain evidence="1">Expedition CK06-06</strain>
    </source>
</reference>
<dbReference type="AlphaFoldDB" id="X1G5G8"/>
<protein>
    <submittedName>
        <fullName evidence="1">Uncharacterized protein</fullName>
    </submittedName>
</protein>
<dbReference type="EMBL" id="BARU01024774">
    <property type="protein sequence ID" value="GAH53166.1"/>
    <property type="molecule type" value="Genomic_DNA"/>
</dbReference>
<gene>
    <name evidence="1" type="ORF">S03H2_40007</name>
</gene>
<evidence type="ECO:0000313" key="1">
    <source>
        <dbReference type="EMBL" id="GAH53166.1"/>
    </source>
</evidence>
<sequence length="43" mass="4742">SGLNIRTGQTVKCNTFMDKLQVDIKILQLVVQTIENPESPLVG</sequence>
<feature type="non-terminal residue" evidence="1">
    <location>
        <position position="1"/>
    </location>
</feature>
<comment type="caution">
    <text evidence="1">The sequence shown here is derived from an EMBL/GenBank/DDBJ whole genome shotgun (WGS) entry which is preliminary data.</text>
</comment>
<organism evidence="1">
    <name type="scientific">marine sediment metagenome</name>
    <dbReference type="NCBI Taxonomy" id="412755"/>
    <lineage>
        <taxon>unclassified sequences</taxon>
        <taxon>metagenomes</taxon>
        <taxon>ecological metagenomes</taxon>
    </lineage>
</organism>
<accession>X1G5G8</accession>
<name>X1G5G8_9ZZZZ</name>
<proteinExistence type="predicted"/>